<evidence type="ECO:0000256" key="5">
    <source>
        <dbReference type="ARBA" id="ARBA00022618"/>
    </source>
</evidence>
<evidence type="ECO:0000313" key="18">
    <source>
        <dbReference type="Proteomes" id="UP000789375"/>
    </source>
</evidence>
<dbReference type="GO" id="GO:0005789">
    <property type="term" value="C:endoplasmic reticulum membrane"/>
    <property type="evidence" value="ECO:0007669"/>
    <property type="project" value="UniProtKB-SubCell"/>
</dbReference>
<dbReference type="Pfam" id="PF03271">
    <property type="entry name" value="EB1"/>
    <property type="match status" value="1"/>
</dbReference>
<evidence type="ECO:0000256" key="14">
    <source>
        <dbReference type="RuleBase" id="RU365084"/>
    </source>
</evidence>
<evidence type="ECO:0000256" key="2">
    <source>
        <dbReference type="ARBA" id="ARBA00004245"/>
    </source>
</evidence>
<comment type="pathway">
    <text evidence="14">Protein modification; protein glycosylation.</text>
</comment>
<comment type="subcellular location">
    <subcellularLocation>
        <location evidence="2">Cytoplasm</location>
        <location evidence="2">Cytoskeleton</location>
    </subcellularLocation>
    <subcellularLocation>
        <location evidence="14">Endoplasmic reticulum membrane</location>
        <topology evidence="14">Multi-pass membrane protein</topology>
    </subcellularLocation>
    <subcellularLocation>
        <location evidence="1">Membrane</location>
        <topology evidence="1">Multi-pass membrane protein</topology>
    </subcellularLocation>
</comment>
<evidence type="ECO:0000256" key="8">
    <source>
        <dbReference type="ARBA" id="ARBA00022776"/>
    </source>
</evidence>
<name>A0A9N8Z9P7_FUNMO</name>
<dbReference type="FunFam" id="1.10.418.10:FF:000028">
    <property type="entry name" value="RP/EB family microtubule-associated protein"/>
    <property type="match status" value="1"/>
</dbReference>
<evidence type="ECO:0000256" key="3">
    <source>
        <dbReference type="ARBA" id="ARBA00010729"/>
    </source>
</evidence>
<keyword evidence="9 14" id="KW-1133">Transmembrane helix</keyword>
<dbReference type="InterPro" id="IPR001715">
    <property type="entry name" value="CH_dom"/>
</dbReference>
<dbReference type="SUPFAM" id="SSF140612">
    <property type="entry name" value="EB1 dimerisation domain-like"/>
    <property type="match status" value="1"/>
</dbReference>
<comment type="caution">
    <text evidence="17">The sequence shown here is derived from an EMBL/GenBank/DDBJ whole genome shotgun (WGS) entry which is preliminary data.</text>
</comment>
<dbReference type="PROSITE" id="PS50021">
    <property type="entry name" value="CH"/>
    <property type="match status" value="1"/>
</dbReference>
<evidence type="ECO:0000256" key="13">
    <source>
        <dbReference type="PROSITE-ProRule" id="PRU00576"/>
    </source>
</evidence>
<comment type="function">
    <text evidence="14">Regulatory subunit of the dolichol-phosphate mannose (DPM) synthase complex; essential for the ER localization.</text>
</comment>
<accession>A0A9N8Z9P7</accession>
<dbReference type="Proteomes" id="UP000789375">
    <property type="component" value="Unassembled WGS sequence"/>
</dbReference>
<dbReference type="SUPFAM" id="SSF47576">
    <property type="entry name" value="Calponin-homology domain, CH-domain"/>
    <property type="match status" value="1"/>
</dbReference>
<keyword evidence="4" id="KW-0963">Cytoplasm</keyword>
<keyword evidence="6 14" id="KW-0812">Transmembrane</keyword>
<dbReference type="GO" id="GO:0051010">
    <property type="term" value="F:microtubule plus-end binding"/>
    <property type="evidence" value="ECO:0007669"/>
    <property type="project" value="UniProtKB-ARBA"/>
</dbReference>
<dbReference type="GO" id="GO:0072686">
    <property type="term" value="C:mitotic spindle"/>
    <property type="evidence" value="ECO:0007669"/>
    <property type="project" value="UniProtKB-ARBA"/>
</dbReference>
<dbReference type="PROSITE" id="PS51230">
    <property type="entry name" value="EB1_C"/>
    <property type="match status" value="1"/>
</dbReference>
<keyword evidence="12" id="KW-0131">Cell cycle</keyword>
<dbReference type="Pfam" id="PF00307">
    <property type="entry name" value="CH"/>
    <property type="match status" value="1"/>
</dbReference>
<dbReference type="InterPro" id="IPR036133">
    <property type="entry name" value="EB1_C_sf"/>
</dbReference>
<evidence type="ECO:0000256" key="7">
    <source>
        <dbReference type="ARBA" id="ARBA00022701"/>
    </source>
</evidence>
<dbReference type="GO" id="GO:0030473">
    <property type="term" value="P:nuclear migration along microtubule"/>
    <property type="evidence" value="ECO:0007669"/>
    <property type="project" value="UniProtKB-ARBA"/>
</dbReference>
<evidence type="ECO:0000313" key="17">
    <source>
        <dbReference type="EMBL" id="CAG8485425.1"/>
    </source>
</evidence>
<evidence type="ECO:0000259" key="16">
    <source>
        <dbReference type="PROSITE" id="PS51230"/>
    </source>
</evidence>
<evidence type="ECO:0000256" key="1">
    <source>
        <dbReference type="ARBA" id="ARBA00004141"/>
    </source>
</evidence>
<gene>
    <name evidence="17" type="ORF">FMOSSE_LOCUS3245</name>
</gene>
<reference evidence="17" key="1">
    <citation type="submission" date="2021-06" db="EMBL/GenBank/DDBJ databases">
        <authorList>
            <person name="Kallberg Y."/>
            <person name="Tangrot J."/>
            <person name="Rosling A."/>
        </authorList>
    </citation>
    <scope>NUCLEOTIDE SEQUENCE</scope>
    <source>
        <strain evidence="17">87-6 pot B 2015</strain>
    </source>
</reference>
<evidence type="ECO:0000256" key="12">
    <source>
        <dbReference type="ARBA" id="ARBA00023306"/>
    </source>
</evidence>
<evidence type="ECO:0000256" key="6">
    <source>
        <dbReference type="ARBA" id="ARBA00022692"/>
    </source>
</evidence>
<keyword evidence="7 13" id="KW-0493">Microtubule</keyword>
<keyword evidence="10 14" id="KW-0472">Membrane</keyword>
<keyword evidence="8" id="KW-0498">Mitosis</keyword>
<comment type="similarity">
    <text evidence="14">Belongs to the DPM2 family.</text>
</comment>
<keyword evidence="18" id="KW-1185">Reference proteome</keyword>
<evidence type="ECO:0000256" key="4">
    <source>
        <dbReference type="ARBA" id="ARBA00022490"/>
    </source>
</evidence>
<dbReference type="GO" id="GO:0180047">
    <property type="term" value="P:dolichol phosphate mannose biosynthetic process"/>
    <property type="evidence" value="ECO:0007669"/>
    <property type="project" value="InterPro"/>
</dbReference>
<dbReference type="InterPro" id="IPR009914">
    <property type="entry name" value="DPM2"/>
</dbReference>
<feature type="domain" description="EB1 C-terminal" evidence="16">
    <location>
        <begin position="158"/>
        <end position="230"/>
    </location>
</feature>
<feature type="transmembrane region" description="Helical" evidence="14">
    <location>
        <begin position="245"/>
        <end position="267"/>
    </location>
</feature>
<dbReference type="FunFam" id="1.20.5.1430:FF:000005">
    <property type="entry name" value="Eb1, isoform E"/>
    <property type="match status" value="1"/>
</dbReference>
<evidence type="ECO:0000256" key="10">
    <source>
        <dbReference type="ARBA" id="ARBA00023136"/>
    </source>
</evidence>
<dbReference type="GO" id="GO:0035371">
    <property type="term" value="C:microtubule plus-end"/>
    <property type="evidence" value="ECO:0007669"/>
    <property type="project" value="UniProtKB-ARBA"/>
</dbReference>
<dbReference type="EMBL" id="CAJVPP010000466">
    <property type="protein sequence ID" value="CAG8485425.1"/>
    <property type="molecule type" value="Genomic_DNA"/>
</dbReference>
<feature type="transmembrane region" description="Helical" evidence="14">
    <location>
        <begin position="287"/>
        <end position="311"/>
    </location>
</feature>
<keyword evidence="14" id="KW-0256">Endoplasmic reticulum</keyword>
<dbReference type="Gene3D" id="1.20.5.1430">
    <property type="match status" value="1"/>
</dbReference>
<dbReference type="AlphaFoldDB" id="A0A9N8Z9P7"/>
<keyword evidence="5" id="KW-0132">Cell division</keyword>
<evidence type="ECO:0000259" key="15">
    <source>
        <dbReference type="PROSITE" id="PS50021"/>
    </source>
</evidence>
<comment type="similarity">
    <text evidence="3">Belongs to the MAPRE family.</text>
</comment>
<dbReference type="InterPro" id="IPR036872">
    <property type="entry name" value="CH_dom_sf"/>
</dbReference>
<organism evidence="17 18">
    <name type="scientific">Funneliformis mosseae</name>
    <name type="common">Endomycorrhizal fungus</name>
    <name type="synonym">Glomus mosseae</name>
    <dbReference type="NCBI Taxonomy" id="27381"/>
    <lineage>
        <taxon>Eukaryota</taxon>
        <taxon>Fungi</taxon>
        <taxon>Fungi incertae sedis</taxon>
        <taxon>Mucoromycota</taxon>
        <taxon>Glomeromycotina</taxon>
        <taxon>Glomeromycetes</taxon>
        <taxon>Glomerales</taxon>
        <taxon>Glomeraceae</taxon>
        <taxon>Funneliformis</taxon>
    </lineage>
</organism>
<sequence>MSSESRTELIAWMNDLLQINYTKVEQCGTGAAHCQIIDSVFGDVQMQKVKFNARHEYEYVANFKVLQTAFDKHKIDKMIPVERLVKCKFQDNLEFLQWMKKYWDTYYPGGPYDAVARRGGGQVGAVKSVSGGGATKTMAKRTTAASTAGRMASSSLHESNQSASMMIELNKQVDELKVTVDGLEKERDFYFGKLRDIEILVQQQLDVEPDNQLLKEVQAILYSTEDGFEVPPEGAAEAEAFSDKAVGATLLLTSVVLFLYYTIWALIMPFVDEGHPLHEYFPDRSYAIRIPVVLLLIGLTVVFTFLALVMIKSNGAKKNVKKA</sequence>
<protein>
    <recommendedName>
        <fullName evidence="14">Dolichol phosphate-mannose biosynthesis regulatory protein</fullName>
    </recommendedName>
</protein>
<evidence type="ECO:0000256" key="9">
    <source>
        <dbReference type="ARBA" id="ARBA00022989"/>
    </source>
</evidence>
<dbReference type="GO" id="GO:0030234">
    <property type="term" value="F:enzyme regulator activity"/>
    <property type="evidence" value="ECO:0007669"/>
    <property type="project" value="UniProtKB-UniRule"/>
</dbReference>
<dbReference type="PANTHER" id="PTHR10623">
    <property type="entry name" value="MICROTUBULE-ASSOCIATED PROTEIN RP/EB FAMILY MEMBER"/>
    <property type="match status" value="1"/>
</dbReference>
<dbReference type="GO" id="GO:0035372">
    <property type="term" value="P:protein localization to microtubule"/>
    <property type="evidence" value="ECO:0007669"/>
    <property type="project" value="UniProtKB-ARBA"/>
</dbReference>
<comment type="subunit">
    <text evidence="14">Component of the dolichol-phosphate mannose (DPM) synthase complex.</text>
</comment>
<dbReference type="GO" id="GO:0051301">
    <property type="term" value="P:cell division"/>
    <property type="evidence" value="ECO:0007669"/>
    <property type="project" value="UniProtKB-KW"/>
</dbReference>
<proteinExistence type="inferred from homology"/>
<dbReference type="InterPro" id="IPR004953">
    <property type="entry name" value="EB1_C"/>
</dbReference>
<dbReference type="Gene3D" id="1.10.418.10">
    <property type="entry name" value="Calponin-like domain"/>
    <property type="match status" value="1"/>
</dbReference>
<dbReference type="InterPro" id="IPR027328">
    <property type="entry name" value="MAPRE"/>
</dbReference>
<dbReference type="Pfam" id="PF07297">
    <property type="entry name" value="DPM2"/>
    <property type="match status" value="1"/>
</dbReference>
<keyword evidence="11" id="KW-0206">Cytoskeleton</keyword>
<evidence type="ECO:0000256" key="11">
    <source>
        <dbReference type="ARBA" id="ARBA00023212"/>
    </source>
</evidence>
<feature type="domain" description="Calponin-homology (CH)" evidence="15">
    <location>
        <begin position="3"/>
        <end position="104"/>
    </location>
</feature>